<reference evidence="6 7" key="1">
    <citation type="submission" date="2015-04" db="EMBL/GenBank/DDBJ databases">
        <authorList>
            <consortium name="Pathogen Informatics"/>
        </authorList>
    </citation>
    <scope>NUCLEOTIDE SEQUENCE [LARGE SCALE GENOMIC DNA]</scope>
    <source>
        <strain evidence="6 7">SGS1</strain>
    </source>
</reference>
<dbReference type="SUPFAM" id="SSF143870">
    <property type="entry name" value="PF0523-like"/>
    <property type="match status" value="1"/>
</dbReference>
<gene>
    <name evidence="6" type="primary">CGI121</name>
    <name evidence="6" type="ORF">PRELSG_1020500</name>
</gene>
<organism evidence="6 7">
    <name type="scientific">Plasmodium relictum</name>
    <dbReference type="NCBI Taxonomy" id="85471"/>
    <lineage>
        <taxon>Eukaryota</taxon>
        <taxon>Sar</taxon>
        <taxon>Alveolata</taxon>
        <taxon>Apicomplexa</taxon>
        <taxon>Aconoidasida</taxon>
        <taxon>Haemosporida</taxon>
        <taxon>Plasmodiidae</taxon>
        <taxon>Plasmodium</taxon>
        <taxon>Plasmodium (Haemamoeba)</taxon>
    </lineage>
</organism>
<dbReference type="Pfam" id="PF08617">
    <property type="entry name" value="CGI-121"/>
    <property type="match status" value="1"/>
</dbReference>
<evidence type="ECO:0000313" key="7">
    <source>
        <dbReference type="Proteomes" id="UP000220158"/>
    </source>
</evidence>
<protein>
    <submittedName>
        <fullName evidence="6">EKC/KEOPS complex subunit CGI121, putative</fullName>
    </submittedName>
</protein>
<keyword evidence="7" id="KW-1185">Reference proteome</keyword>
<dbReference type="KEGG" id="prel:PRELSG_1020500"/>
<keyword evidence="4 5" id="KW-0539">Nucleus</keyword>
<evidence type="ECO:0000256" key="4">
    <source>
        <dbReference type="ARBA" id="ARBA00023242"/>
    </source>
</evidence>
<proteinExistence type="inferred from homology"/>
<dbReference type="PANTHER" id="PTHR15840">
    <property type="entry name" value="CGI-121 FAMILY MEMBER"/>
    <property type="match status" value="1"/>
</dbReference>
<dbReference type="PANTHER" id="PTHR15840:SF10">
    <property type="entry name" value="EKC_KEOPS COMPLEX SUBUNIT TPRKB"/>
    <property type="match status" value="1"/>
</dbReference>
<dbReference type="AlphaFoldDB" id="A0A1J1HAC2"/>
<dbReference type="GO" id="GO:0005829">
    <property type="term" value="C:cytosol"/>
    <property type="evidence" value="ECO:0007669"/>
    <property type="project" value="TreeGrafter"/>
</dbReference>
<evidence type="ECO:0000256" key="1">
    <source>
        <dbReference type="ARBA" id="ARBA00004123"/>
    </source>
</evidence>
<evidence type="ECO:0000256" key="2">
    <source>
        <dbReference type="ARBA" id="ARBA00005546"/>
    </source>
</evidence>
<dbReference type="RefSeq" id="XP_028533554.1">
    <property type="nucleotide sequence ID" value="XM_028677135.1"/>
</dbReference>
<keyword evidence="3" id="KW-0819">tRNA processing</keyword>
<dbReference type="InterPro" id="IPR013926">
    <property type="entry name" value="CGI121/TPRKB"/>
</dbReference>
<dbReference type="GO" id="GO:0000408">
    <property type="term" value="C:EKC/KEOPS complex"/>
    <property type="evidence" value="ECO:0007669"/>
    <property type="project" value="TreeGrafter"/>
</dbReference>
<dbReference type="VEuPathDB" id="PlasmoDB:PRELSG_1020500"/>
<dbReference type="GeneID" id="39736672"/>
<dbReference type="OrthoDB" id="329139at2759"/>
<name>A0A1J1HAC2_PLARL</name>
<dbReference type="OMA" id="FFLSAHE"/>
<evidence type="ECO:0000313" key="6">
    <source>
        <dbReference type="EMBL" id="CRH00551.1"/>
    </source>
</evidence>
<evidence type="ECO:0000256" key="3">
    <source>
        <dbReference type="ARBA" id="ARBA00022694"/>
    </source>
</evidence>
<dbReference type="EMBL" id="LN835305">
    <property type="protein sequence ID" value="CRH00551.1"/>
    <property type="molecule type" value="Genomic_DNA"/>
</dbReference>
<sequence>MKKRELYILNEKLDTTLILFKNVVNAKYVLESYNKNISDSIDINHFFFLLDSELVFNDNHILHSIYRGYYNFITKKRITKNIILEILFLLSSHENINECLKQYQVKDDSSSIIYVGINVTNEEVDSFLNLIKGERINFNEISFLHDEKKILDNFKCTDIGNLEKFIYHNIASKKLNLS</sequence>
<comment type="similarity">
    <text evidence="2 5">Belongs to the CGI121/TPRKB family.</text>
</comment>
<comment type="subcellular location">
    <subcellularLocation>
        <location evidence="1">Nucleus</location>
    </subcellularLocation>
</comment>
<dbReference type="GO" id="GO:0005634">
    <property type="term" value="C:nucleus"/>
    <property type="evidence" value="ECO:0007669"/>
    <property type="project" value="UniProtKB-SubCell"/>
</dbReference>
<dbReference type="GO" id="GO:0002949">
    <property type="term" value="P:tRNA threonylcarbamoyladenosine modification"/>
    <property type="evidence" value="ECO:0007669"/>
    <property type="project" value="TreeGrafter"/>
</dbReference>
<evidence type="ECO:0000256" key="5">
    <source>
        <dbReference type="RuleBase" id="RU004398"/>
    </source>
</evidence>
<accession>A0A1J1HAC2</accession>
<dbReference type="InterPro" id="IPR036504">
    <property type="entry name" value="CGI121/TPRKB_sf"/>
</dbReference>
<dbReference type="Proteomes" id="UP000220158">
    <property type="component" value="Chromosome 10"/>
</dbReference>
<dbReference type="Gene3D" id="3.30.2380.10">
    <property type="entry name" value="CGI121/TPRKB"/>
    <property type="match status" value="1"/>
</dbReference>